<accession>K0RGU1</accession>
<comment type="caution">
    <text evidence="1">The sequence shown here is derived from an EMBL/GenBank/DDBJ whole genome shotgun (WGS) entry which is preliminary data.</text>
</comment>
<dbReference type="SUPFAM" id="SSF81901">
    <property type="entry name" value="HCP-like"/>
    <property type="match status" value="1"/>
</dbReference>
<sequence length="222" mass="23242">MSGHVAARYNLGLEEDAGNYNLALQHWLISANLGHEISLGNVKQMFMDGLATKADYARALRGYQSATEEMSWAAEEANPGGIADIAPEGAEGWMPSPGTKRVKPGGAQDGGAVASGAPKGIKYLSGQTKGTRQVSSGLLQSVWRANGPPRRHCGGVVARALEAMSPVRRFGTQNVGIALAVSLSTSVISSVSTSKTQVRLAARSSSLTAHVTSVFKPQRPQS</sequence>
<proteinExistence type="predicted"/>
<organism evidence="1 2">
    <name type="scientific">Thalassiosira oceanica</name>
    <name type="common">Marine diatom</name>
    <dbReference type="NCBI Taxonomy" id="159749"/>
    <lineage>
        <taxon>Eukaryota</taxon>
        <taxon>Sar</taxon>
        <taxon>Stramenopiles</taxon>
        <taxon>Ochrophyta</taxon>
        <taxon>Bacillariophyta</taxon>
        <taxon>Coscinodiscophyceae</taxon>
        <taxon>Thalassiosirophycidae</taxon>
        <taxon>Thalassiosirales</taxon>
        <taxon>Thalassiosiraceae</taxon>
        <taxon>Thalassiosira</taxon>
    </lineage>
</organism>
<protein>
    <submittedName>
        <fullName evidence="1">Uncharacterized protein</fullName>
    </submittedName>
</protein>
<evidence type="ECO:0000313" key="1">
    <source>
        <dbReference type="EMBL" id="EJK52958.1"/>
    </source>
</evidence>
<dbReference type="AlphaFoldDB" id="K0RGU1"/>
<dbReference type="InterPro" id="IPR011990">
    <property type="entry name" value="TPR-like_helical_dom_sf"/>
</dbReference>
<gene>
    <name evidence="1" type="ORF">THAOC_27697</name>
</gene>
<dbReference type="EMBL" id="AGNL01038862">
    <property type="protein sequence ID" value="EJK52958.1"/>
    <property type="molecule type" value="Genomic_DNA"/>
</dbReference>
<keyword evidence="2" id="KW-1185">Reference proteome</keyword>
<reference evidence="1 2" key="1">
    <citation type="journal article" date="2012" name="Genome Biol.">
        <title>Genome and low-iron response of an oceanic diatom adapted to chronic iron limitation.</title>
        <authorList>
            <person name="Lommer M."/>
            <person name="Specht M."/>
            <person name="Roy A.S."/>
            <person name="Kraemer L."/>
            <person name="Andreson R."/>
            <person name="Gutowska M.A."/>
            <person name="Wolf J."/>
            <person name="Bergner S.V."/>
            <person name="Schilhabel M.B."/>
            <person name="Klostermeier U.C."/>
            <person name="Beiko R.G."/>
            <person name="Rosenstiel P."/>
            <person name="Hippler M."/>
            <person name="Laroche J."/>
        </authorList>
    </citation>
    <scope>NUCLEOTIDE SEQUENCE [LARGE SCALE GENOMIC DNA]</scope>
    <source>
        <strain evidence="1 2">CCMP1005</strain>
    </source>
</reference>
<dbReference type="Gene3D" id="1.25.40.10">
    <property type="entry name" value="Tetratricopeptide repeat domain"/>
    <property type="match status" value="1"/>
</dbReference>
<name>K0RGU1_THAOC</name>
<evidence type="ECO:0000313" key="2">
    <source>
        <dbReference type="Proteomes" id="UP000266841"/>
    </source>
</evidence>
<dbReference type="Proteomes" id="UP000266841">
    <property type="component" value="Unassembled WGS sequence"/>
</dbReference>